<dbReference type="InterPro" id="IPR036237">
    <property type="entry name" value="Xyl_isomerase-like_sf"/>
</dbReference>
<protein>
    <recommendedName>
        <fullName evidence="4">Xylose isomerase-like TIM barrel protein</fullName>
    </recommendedName>
</protein>
<comment type="caution">
    <text evidence="2">The sequence shown here is derived from an EMBL/GenBank/DDBJ whole genome shotgun (WGS) entry which is preliminary data.</text>
</comment>
<dbReference type="NCBIfam" id="NF035939">
    <property type="entry name" value="TIM_EboE"/>
    <property type="match status" value="1"/>
</dbReference>
<dbReference type="Gene3D" id="3.20.20.150">
    <property type="entry name" value="Divalent-metal-dependent TIM barrel enzymes"/>
    <property type="match status" value="1"/>
</dbReference>
<evidence type="ECO:0000313" key="2">
    <source>
        <dbReference type="EMBL" id="PWK25218.1"/>
    </source>
</evidence>
<evidence type="ECO:0008006" key="4">
    <source>
        <dbReference type="Google" id="ProtNLM"/>
    </source>
</evidence>
<reference evidence="2 3" key="1">
    <citation type="submission" date="2018-05" db="EMBL/GenBank/DDBJ databases">
        <title>Genomic Encyclopedia of Archaeal and Bacterial Type Strains, Phase II (KMG-II): from individual species to whole genera.</title>
        <authorList>
            <person name="Goeker M."/>
        </authorList>
    </citation>
    <scope>NUCLEOTIDE SEQUENCE [LARGE SCALE GENOMIC DNA]</scope>
    <source>
        <strain evidence="2 3">DSM 22214</strain>
    </source>
</reference>
<proteinExistence type="predicted"/>
<dbReference type="AlphaFoldDB" id="A0A316E6G1"/>
<dbReference type="EMBL" id="QGGO01000014">
    <property type="protein sequence ID" value="PWK25218.1"/>
    <property type="molecule type" value="Genomic_DNA"/>
</dbReference>
<feature type="region of interest" description="Disordered" evidence="1">
    <location>
        <begin position="1"/>
        <end position="22"/>
    </location>
</feature>
<name>A0A316E6G1_9BACT</name>
<dbReference type="Proteomes" id="UP000245489">
    <property type="component" value="Unassembled WGS sequence"/>
</dbReference>
<feature type="compositionally biased region" description="Polar residues" evidence="1">
    <location>
        <begin position="8"/>
        <end position="22"/>
    </location>
</feature>
<organism evidence="2 3">
    <name type="scientific">Arcicella aurantiaca</name>
    <dbReference type="NCBI Taxonomy" id="591202"/>
    <lineage>
        <taxon>Bacteria</taxon>
        <taxon>Pseudomonadati</taxon>
        <taxon>Bacteroidota</taxon>
        <taxon>Cytophagia</taxon>
        <taxon>Cytophagales</taxon>
        <taxon>Flectobacillaceae</taxon>
        <taxon>Arcicella</taxon>
    </lineage>
</organism>
<dbReference type="SUPFAM" id="SSF51658">
    <property type="entry name" value="Xylose isomerase-like"/>
    <property type="match status" value="1"/>
</dbReference>
<gene>
    <name evidence="2" type="ORF">LV89_02844</name>
</gene>
<sequence>MVRFFENLPSNNITNPRKGSSETMQTPFGHLTYCSNIHTGEDWQHHFAVLQENIPNIKAKVSPDAPMGIGLRLANLASIDLFDPKNFELFQNWLTEKDCYVFTMNGFPYGGFHDVVVKDQVHAPDWTSDERVAYTIRMFQLLSRLLPNHLTEGGISTSPLSYRFWWKDETALTEAIQTATQNMLTVVDELLLIAQDTGKILHLDIEPEPDGILENSAEFLDWYQNTLIPMAIEHFAQKSISEEKAIEIIHTHIQLCYDICHFGVSYEEPQPAIDKLNELGIKVGKIQISSAIKVDFTSDAQAKLQAIAQYDEPTYLHQVVALRSDGKYDKFPDLKQAIDGFEEGKYTQWRVHFHVPLFLDTYGLLDSTQSEIIKTLAIQKAQPFTNHLEIETYTWGVLPSEVQVPLNESIIREIAWVQSILK</sequence>
<keyword evidence="3" id="KW-1185">Reference proteome</keyword>
<evidence type="ECO:0000313" key="3">
    <source>
        <dbReference type="Proteomes" id="UP000245489"/>
    </source>
</evidence>
<evidence type="ECO:0000256" key="1">
    <source>
        <dbReference type="SAM" id="MobiDB-lite"/>
    </source>
</evidence>
<accession>A0A316E6G1</accession>